<evidence type="ECO:0000256" key="1">
    <source>
        <dbReference type="SAM" id="MobiDB-lite"/>
    </source>
</evidence>
<dbReference type="WBParaSite" id="PgR039_g084_t01">
    <property type="protein sequence ID" value="PgR039_g084_t01"/>
    <property type="gene ID" value="PgR039_g084"/>
</dbReference>
<organism evidence="2 3">
    <name type="scientific">Parascaris univalens</name>
    <name type="common">Nematode worm</name>
    <dbReference type="NCBI Taxonomy" id="6257"/>
    <lineage>
        <taxon>Eukaryota</taxon>
        <taxon>Metazoa</taxon>
        <taxon>Ecdysozoa</taxon>
        <taxon>Nematoda</taxon>
        <taxon>Chromadorea</taxon>
        <taxon>Rhabditida</taxon>
        <taxon>Spirurina</taxon>
        <taxon>Ascaridomorpha</taxon>
        <taxon>Ascaridoidea</taxon>
        <taxon>Ascarididae</taxon>
        <taxon>Parascaris</taxon>
    </lineage>
</organism>
<reference evidence="3" key="1">
    <citation type="submission" date="2022-11" db="UniProtKB">
        <authorList>
            <consortium name="WormBaseParasite"/>
        </authorList>
    </citation>
    <scope>IDENTIFICATION</scope>
</reference>
<accession>A0A915BGQ1</accession>
<dbReference type="Proteomes" id="UP000887569">
    <property type="component" value="Unplaced"/>
</dbReference>
<dbReference type="AlphaFoldDB" id="A0A915BGQ1"/>
<evidence type="ECO:0000313" key="3">
    <source>
        <dbReference type="WBParaSite" id="PgR039_g084_t01"/>
    </source>
</evidence>
<protein>
    <submittedName>
        <fullName evidence="3">Uncharacterized protein</fullName>
    </submittedName>
</protein>
<keyword evidence="2" id="KW-1185">Reference proteome</keyword>
<sequence length="810" mass="89741">FQMINTDLYYSPRSYSLNNKSKLSTNMLREVEEEANKLVSKSFSDSLWLMKALDELDGVKIQLTESIYKARVLVLNAMIVDRLSCLNGCIYEEKIFATIVKLDFAIKESERIARTPALDHFQAYARCLLLERIGDYLLFRHCRQFGVNWKGGTNVDVEKNDKTLAVVSYILALDALHRSSPITQRLAAVCALEAITLRTLLDNITDIDAAMKLSTDKHIGERLFGALHHGPSYNNAFSYVRSITPRGCVKVQENSIELDASKIWAVVDGPRFFQTLIWLLAFNKDLRDSSLSFMDAFLSALPEEPICEKLHSIEESSLSRKDVKVLLIACAQWSLFNWKQTNTPHNPLVAATPVLFIRPPYGVSKFWSAVLVAVDSNRKLNTASIMAISAGLELTRLRGEIPDVRIVDAMRRWLIDHGDARGKWAYLASTTVVSLIKGTMHVTREGLGSSQRVLPLLGDKGIPTTLEAEIYIDAERYLNEHANGSEVSNGFHTAFELGAEASESTALEEIDTPDIGQLNGVKAETVESSHNKGSGSGYASQPSLMTQLEAAAKLLSVVGNKKSSEANRDFSTLDYRRNVLSRHDFLNLRQINDQQKRLLTVSKKHSKVGTSSIGDERSGNDYQDESANALCTAESCFQQKLDKLVESMLCTLNTTAEISSTSRSHQEDIQSFVTRANVDGVYTNFSLHDPNSATFHQHPLGVGQSAASMLGPQSLMTSQRVAPILSGWTPTVNYGVSMPISQDLLRNFNPSLSSTVVPQNVASMKQAPSSSITSDNDPPHDPRKCIGCADDDVQEKAFRIIDFLADNFEP</sequence>
<evidence type="ECO:0000313" key="2">
    <source>
        <dbReference type="Proteomes" id="UP000887569"/>
    </source>
</evidence>
<proteinExistence type="predicted"/>
<feature type="compositionally biased region" description="Polar residues" evidence="1">
    <location>
        <begin position="761"/>
        <end position="776"/>
    </location>
</feature>
<name>A0A915BGQ1_PARUN</name>
<feature type="region of interest" description="Disordered" evidence="1">
    <location>
        <begin position="761"/>
        <end position="782"/>
    </location>
</feature>